<dbReference type="EMBL" id="GBRH01217881">
    <property type="protein sequence ID" value="JAD80014.1"/>
    <property type="molecule type" value="Transcribed_RNA"/>
</dbReference>
<sequence length="59" mass="6729">MKDLADGIPKTPTQHNGSHLLCSISCKIRCIISIFCLFVSDLVLHFFCELDNERRTNHP</sequence>
<reference evidence="1" key="2">
    <citation type="journal article" date="2015" name="Data Brief">
        <title>Shoot transcriptome of the giant reed, Arundo donax.</title>
        <authorList>
            <person name="Barrero R.A."/>
            <person name="Guerrero F.D."/>
            <person name="Moolhuijzen P."/>
            <person name="Goolsby J.A."/>
            <person name="Tidwell J."/>
            <person name="Bellgard S.E."/>
            <person name="Bellgard M.I."/>
        </authorList>
    </citation>
    <scope>NUCLEOTIDE SEQUENCE</scope>
    <source>
        <tissue evidence="1">Shoot tissue taken approximately 20 cm above the soil surface</tissue>
    </source>
</reference>
<name>A0A0A9CUJ3_ARUDO</name>
<proteinExistence type="predicted"/>
<dbReference type="AlphaFoldDB" id="A0A0A9CUJ3"/>
<protein>
    <submittedName>
        <fullName evidence="1">Uncharacterized protein</fullName>
    </submittedName>
</protein>
<organism evidence="1">
    <name type="scientific">Arundo donax</name>
    <name type="common">Giant reed</name>
    <name type="synonym">Donax arundinaceus</name>
    <dbReference type="NCBI Taxonomy" id="35708"/>
    <lineage>
        <taxon>Eukaryota</taxon>
        <taxon>Viridiplantae</taxon>
        <taxon>Streptophyta</taxon>
        <taxon>Embryophyta</taxon>
        <taxon>Tracheophyta</taxon>
        <taxon>Spermatophyta</taxon>
        <taxon>Magnoliopsida</taxon>
        <taxon>Liliopsida</taxon>
        <taxon>Poales</taxon>
        <taxon>Poaceae</taxon>
        <taxon>PACMAD clade</taxon>
        <taxon>Arundinoideae</taxon>
        <taxon>Arundineae</taxon>
        <taxon>Arundo</taxon>
    </lineage>
</organism>
<evidence type="ECO:0000313" key="1">
    <source>
        <dbReference type="EMBL" id="JAD80014.1"/>
    </source>
</evidence>
<reference evidence="1" key="1">
    <citation type="submission" date="2014-09" db="EMBL/GenBank/DDBJ databases">
        <authorList>
            <person name="Magalhaes I.L.F."/>
            <person name="Oliveira U."/>
            <person name="Santos F.R."/>
            <person name="Vidigal T.H.D.A."/>
            <person name="Brescovit A.D."/>
            <person name="Santos A.J."/>
        </authorList>
    </citation>
    <scope>NUCLEOTIDE SEQUENCE</scope>
    <source>
        <tissue evidence="1">Shoot tissue taken approximately 20 cm above the soil surface</tissue>
    </source>
</reference>
<accession>A0A0A9CUJ3</accession>